<protein>
    <submittedName>
        <fullName evidence="1">Uncharacterized protein</fullName>
    </submittedName>
</protein>
<gene>
    <name evidence="1" type="ORF">G443_000668</name>
</gene>
<comment type="caution">
    <text evidence="1">The sequence shown here is derived from an EMBL/GenBank/DDBJ whole genome shotgun (WGS) entry which is preliminary data.</text>
</comment>
<dbReference type="Proteomes" id="UP000791080">
    <property type="component" value="Unassembled WGS sequence"/>
</dbReference>
<keyword evidence="2" id="KW-1185">Reference proteome</keyword>
<reference evidence="1 2" key="1">
    <citation type="submission" date="2013-07" db="EMBL/GenBank/DDBJ databases">
        <authorList>
            <consortium name="DOE Joint Genome Institute"/>
            <person name="Reeve W."/>
            <person name="Huntemann M."/>
            <person name="Han J."/>
            <person name="Chen A."/>
            <person name="Kyrpides N."/>
            <person name="Mavromatis K."/>
            <person name="Markowitz V."/>
            <person name="Palaniappan K."/>
            <person name="Ivanova N."/>
            <person name="Schaumberg A."/>
            <person name="Pati A."/>
            <person name="Liolios K."/>
            <person name="Nordberg H.P."/>
            <person name="Cantor M.N."/>
            <person name="Hua S.X."/>
            <person name="Woyke T."/>
        </authorList>
    </citation>
    <scope>NUCLEOTIDE SEQUENCE [LARGE SCALE GENOMIC DNA]</scope>
    <source>
        <strain evidence="1 2">DSM 43889</strain>
    </source>
</reference>
<sequence length="120" mass="13191">MDGMHVEPRSATSDSDKVVTSSLLITQPRKNTIIELCMARWVTYRADISSRANLAITAVRIVNPDGTTDLDEFDVDSGPNVIVRENVTSVVVTAQVSNAYVRGLVNLFFWPVVVPAEERA</sequence>
<organism evidence="1 2">
    <name type="scientific">Actinoalloteichus caeruleus DSM 43889</name>
    <dbReference type="NCBI Taxonomy" id="1120930"/>
    <lineage>
        <taxon>Bacteria</taxon>
        <taxon>Bacillati</taxon>
        <taxon>Actinomycetota</taxon>
        <taxon>Actinomycetes</taxon>
        <taxon>Pseudonocardiales</taxon>
        <taxon>Pseudonocardiaceae</taxon>
        <taxon>Actinoalloteichus</taxon>
        <taxon>Actinoalloteichus cyanogriseus</taxon>
    </lineage>
</organism>
<reference evidence="1 2" key="2">
    <citation type="submission" date="2022-06" db="EMBL/GenBank/DDBJ databases">
        <title>Genomic Encyclopedia of Type Strains, Phase I: the one thousand microbial genomes (KMG-I) project.</title>
        <authorList>
            <person name="Kyrpides N."/>
        </authorList>
    </citation>
    <scope>NUCLEOTIDE SEQUENCE [LARGE SCALE GENOMIC DNA]</scope>
    <source>
        <strain evidence="1 2">DSM 43889</strain>
    </source>
</reference>
<evidence type="ECO:0000313" key="1">
    <source>
        <dbReference type="EMBL" id="MCP2330398.1"/>
    </source>
</evidence>
<proteinExistence type="predicted"/>
<accession>A0ABT1JD27</accession>
<dbReference type="EMBL" id="AUBJ02000001">
    <property type="protein sequence ID" value="MCP2330398.1"/>
    <property type="molecule type" value="Genomic_DNA"/>
</dbReference>
<evidence type="ECO:0000313" key="2">
    <source>
        <dbReference type="Proteomes" id="UP000791080"/>
    </source>
</evidence>
<name>A0ABT1JD27_ACTCY</name>